<name>A0ABY7FVR8_MYAAR</name>
<feature type="region of interest" description="Disordered" evidence="1">
    <location>
        <begin position="240"/>
        <end position="287"/>
    </location>
</feature>
<evidence type="ECO:0000256" key="2">
    <source>
        <dbReference type="SAM" id="Phobius"/>
    </source>
</evidence>
<gene>
    <name evidence="3" type="ORF">MAR_010698</name>
</gene>
<protein>
    <submittedName>
        <fullName evidence="3">Uncharacterized protein</fullName>
    </submittedName>
</protein>
<sequence>LCEPNFDLKNCSTGLLVSPCSCTDYSQCVNQVIVTSQCAPGTTFDGKGCTDEKFVCDDNETPWNRCIVTDDRLEQLKILCSPNISTTSTQTLPQTTVASSQTTEAPSAISAGLVIGLIIAGAVFAIVVIALVIWFRKRRKHSGIPSKRGTLAENPEYFENGNRDDPYDTIPGSIPDMMSDPTYNSEVIENSTLSPSNGTFLPSRMEPEEVEYDNSAFKEEPNKEASGYTDTLRRSIREYETPISATAKKSEGTSADDTASDFGANGSNLVDGRHSADIFDSDMNTDL</sequence>
<keyword evidence="2" id="KW-0472">Membrane</keyword>
<keyword evidence="2" id="KW-1133">Transmembrane helix</keyword>
<dbReference type="Proteomes" id="UP001164746">
    <property type="component" value="Chromosome 14"/>
</dbReference>
<keyword evidence="2" id="KW-0812">Transmembrane</keyword>
<evidence type="ECO:0000313" key="3">
    <source>
        <dbReference type="EMBL" id="WAR24994.1"/>
    </source>
</evidence>
<dbReference type="EMBL" id="CP111025">
    <property type="protein sequence ID" value="WAR24994.1"/>
    <property type="molecule type" value="Genomic_DNA"/>
</dbReference>
<reference evidence="3" key="1">
    <citation type="submission" date="2022-11" db="EMBL/GenBank/DDBJ databases">
        <title>Centuries of genome instability and evolution in soft-shell clam transmissible cancer (bioRxiv).</title>
        <authorList>
            <person name="Hart S.F.M."/>
            <person name="Yonemitsu M.A."/>
            <person name="Giersch R.M."/>
            <person name="Beal B.F."/>
            <person name="Arriagada G."/>
            <person name="Davis B.W."/>
            <person name="Ostrander E.A."/>
            <person name="Goff S.P."/>
            <person name="Metzger M.J."/>
        </authorList>
    </citation>
    <scope>NUCLEOTIDE SEQUENCE</scope>
    <source>
        <strain evidence="3">MELC-2E11</strain>
        <tissue evidence="3">Siphon/mantle</tissue>
    </source>
</reference>
<evidence type="ECO:0000256" key="1">
    <source>
        <dbReference type="SAM" id="MobiDB-lite"/>
    </source>
</evidence>
<feature type="transmembrane region" description="Helical" evidence="2">
    <location>
        <begin position="109"/>
        <end position="135"/>
    </location>
</feature>
<feature type="non-terminal residue" evidence="3">
    <location>
        <position position="287"/>
    </location>
</feature>
<evidence type="ECO:0000313" key="4">
    <source>
        <dbReference type="Proteomes" id="UP001164746"/>
    </source>
</evidence>
<keyword evidence="4" id="KW-1185">Reference proteome</keyword>
<organism evidence="3 4">
    <name type="scientific">Mya arenaria</name>
    <name type="common">Soft-shell clam</name>
    <dbReference type="NCBI Taxonomy" id="6604"/>
    <lineage>
        <taxon>Eukaryota</taxon>
        <taxon>Metazoa</taxon>
        <taxon>Spiralia</taxon>
        <taxon>Lophotrochozoa</taxon>
        <taxon>Mollusca</taxon>
        <taxon>Bivalvia</taxon>
        <taxon>Autobranchia</taxon>
        <taxon>Heteroconchia</taxon>
        <taxon>Euheterodonta</taxon>
        <taxon>Imparidentia</taxon>
        <taxon>Neoheterodontei</taxon>
        <taxon>Myida</taxon>
        <taxon>Myoidea</taxon>
        <taxon>Myidae</taxon>
        <taxon>Mya</taxon>
    </lineage>
</organism>
<accession>A0ABY7FVR8</accession>
<proteinExistence type="predicted"/>